<dbReference type="Gramene" id="mRNA:HanXRQr2_Chr08g0356091">
    <property type="protein sequence ID" value="mRNA:HanXRQr2_Chr08g0356091"/>
    <property type="gene ID" value="HanXRQr2_Chr08g0356091"/>
</dbReference>
<dbReference type="EC" id="2.3.1.-" evidence="1"/>
<comment type="caution">
    <text evidence="1">The sequence shown here is derived from an EMBL/GenBank/DDBJ whole genome shotgun (WGS) entry which is preliminary data.</text>
</comment>
<dbReference type="AlphaFoldDB" id="A0A9K3II64"/>
<name>A0A9K3II64_HELAN</name>
<evidence type="ECO:0000313" key="1">
    <source>
        <dbReference type="EMBL" id="KAF5796799.1"/>
    </source>
</evidence>
<dbReference type="Proteomes" id="UP000215914">
    <property type="component" value="Unassembled WGS sequence"/>
</dbReference>
<evidence type="ECO:0000313" key="2">
    <source>
        <dbReference type="Proteomes" id="UP000215914"/>
    </source>
</evidence>
<keyword evidence="1" id="KW-0012">Acyltransferase</keyword>
<dbReference type="GO" id="GO:0008374">
    <property type="term" value="F:O-acyltransferase activity"/>
    <property type="evidence" value="ECO:0007669"/>
    <property type="project" value="InterPro"/>
</dbReference>
<reference evidence="1" key="2">
    <citation type="submission" date="2020-06" db="EMBL/GenBank/DDBJ databases">
        <title>Helianthus annuus Genome sequencing and assembly Release 2.</title>
        <authorList>
            <person name="Gouzy J."/>
            <person name="Langlade N."/>
            <person name="Munos S."/>
        </authorList>
    </citation>
    <scope>NUCLEOTIDE SEQUENCE</scope>
    <source>
        <tissue evidence="1">Leaves</tissue>
    </source>
</reference>
<dbReference type="InterPro" id="IPR045034">
    <property type="entry name" value="O-acyltransferase_WSD1-like"/>
</dbReference>
<dbReference type="GO" id="GO:0045017">
    <property type="term" value="P:glycerolipid biosynthetic process"/>
    <property type="evidence" value="ECO:0007669"/>
    <property type="project" value="InterPro"/>
</dbReference>
<organism evidence="1 2">
    <name type="scientific">Helianthus annuus</name>
    <name type="common">Common sunflower</name>
    <dbReference type="NCBI Taxonomy" id="4232"/>
    <lineage>
        <taxon>Eukaryota</taxon>
        <taxon>Viridiplantae</taxon>
        <taxon>Streptophyta</taxon>
        <taxon>Embryophyta</taxon>
        <taxon>Tracheophyta</taxon>
        <taxon>Spermatophyta</taxon>
        <taxon>Magnoliopsida</taxon>
        <taxon>eudicotyledons</taxon>
        <taxon>Gunneridae</taxon>
        <taxon>Pentapetalae</taxon>
        <taxon>asterids</taxon>
        <taxon>campanulids</taxon>
        <taxon>Asterales</taxon>
        <taxon>Asteraceae</taxon>
        <taxon>Asteroideae</taxon>
        <taxon>Heliantheae alliance</taxon>
        <taxon>Heliantheae</taxon>
        <taxon>Helianthus</taxon>
    </lineage>
</organism>
<protein>
    <submittedName>
        <fullName evidence="1">Transferase</fullName>
        <ecNumber evidence="1">2.3.1.-</ecNumber>
    </submittedName>
</protein>
<accession>A0A9K3II64</accession>
<reference evidence="1" key="1">
    <citation type="journal article" date="2017" name="Nature">
        <title>The sunflower genome provides insights into oil metabolism, flowering and Asterid evolution.</title>
        <authorList>
            <person name="Badouin H."/>
            <person name="Gouzy J."/>
            <person name="Grassa C.J."/>
            <person name="Murat F."/>
            <person name="Staton S.E."/>
            <person name="Cottret L."/>
            <person name="Lelandais-Briere C."/>
            <person name="Owens G.L."/>
            <person name="Carrere S."/>
            <person name="Mayjonade B."/>
            <person name="Legrand L."/>
            <person name="Gill N."/>
            <person name="Kane N.C."/>
            <person name="Bowers J.E."/>
            <person name="Hubner S."/>
            <person name="Bellec A."/>
            <person name="Berard A."/>
            <person name="Berges H."/>
            <person name="Blanchet N."/>
            <person name="Boniface M.C."/>
            <person name="Brunel D."/>
            <person name="Catrice O."/>
            <person name="Chaidir N."/>
            <person name="Claudel C."/>
            <person name="Donnadieu C."/>
            <person name="Faraut T."/>
            <person name="Fievet G."/>
            <person name="Helmstetter N."/>
            <person name="King M."/>
            <person name="Knapp S.J."/>
            <person name="Lai Z."/>
            <person name="Le Paslier M.C."/>
            <person name="Lippi Y."/>
            <person name="Lorenzon L."/>
            <person name="Mandel J.R."/>
            <person name="Marage G."/>
            <person name="Marchand G."/>
            <person name="Marquand E."/>
            <person name="Bret-Mestries E."/>
            <person name="Morien E."/>
            <person name="Nambeesan S."/>
            <person name="Nguyen T."/>
            <person name="Pegot-Espagnet P."/>
            <person name="Pouilly N."/>
            <person name="Raftis F."/>
            <person name="Sallet E."/>
            <person name="Schiex T."/>
            <person name="Thomas J."/>
            <person name="Vandecasteele C."/>
            <person name="Vares D."/>
            <person name="Vear F."/>
            <person name="Vautrin S."/>
            <person name="Crespi M."/>
            <person name="Mangin B."/>
            <person name="Burke J.M."/>
            <person name="Salse J."/>
            <person name="Munos S."/>
            <person name="Vincourt P."/>
            <person name="Rieseberg L.H."/>
            <person name="Langlade N.B."/>
        </authorList>
    </citation>
    <scope>NUCLEOTIDE SEQUENCE</scope>
    <source>
        <tissue evidence="1">Leaves</tissue>
    </source>
</reference>
<gene>
    <name evidence="1" type="ORF">HanXRQr2_Chr08g0356091</name>
</gene>
<sequence length="179" mass="19881">MKLETFLGVLRPTANSVYRTLDLANGSGHGSWVMGQVAVNDCLANLTVSCPLSTYKPLWEMHILDAHKCFVIRFHHAVGDGVSLLSLLLLTMCRRVSDGEKIVTVETTSSSACLWVRDKDTVVRGGAGVELWPRKLATAKFTLDDMITVKSAVVNSGPNTYDQRRETIEVVERWIFQDL</sequence>
<dbReference type="PANTHER" id="PTHR31650:SF41">
    <property type="entry name" value="O-ACYLTRANSFERASE WSD1-LIKE ISOFORM X1"/>
    <property type="match status" value="1"/>
</dbReference>
<keyword evidence="1" id="KW-0808">Transferase</keyword>
<dbReference type="EMBL" id="MNCJ02000323">
    <property type="protein sequence ID" value="KAF5796799.1"/>
    <property type="molecule type" value="Genomic_DNA"/>
</dbReference>
<dbReference type="PANTHER" id="PTHR31650">
    <property type="entry name" value="O-ACYLTRANSFERASE (WSD1-LIKE) FAMILY PROTEIN"/>
    <property type="match status" value="1"/>
</dbReference>
<keyword evidence="2" id="KW-1185">Reference proteome</keyword>
<proteinExistence type="predicted"/>